<dbReference type="AlphaFoldDB" id="A0A1T4R8P1"/>
<accession>A0A1T4R8P1</accession>
<dbReference type="EMBL" id="FUWX01000047">
    <property type="protein sequence ID" value="SKA12038.1"/>
    <property type="molecule type" value="Genomic_DNA"/>
</dbReference>
<dbReference type="InterPro" id="IPR015315">
    <property type="entry name" value="DUF1963"/>
</dbReference>
<proteinExistence type="predicted"/>
<dbReference type="Gene3D" id="2.30.320.10">
    <property type="entry name" value="YwqG-like"/>
    <property type="match status" value="1"/>
</dbReference>
<dbReference type="Proteomes" id="UP000191153">
    <property type="component" value="Unassembled WGS sequence"/>
</dbReference>
<gene>
    <name evidence="1" type="ORF">SAMN02745174_02610</name>
</gene>
<dbReference type="SUPFAM" id="SSF103032">
    <property type="entry name" value="Hypothetical protein YwqG"/>
    <property type="match status" value="1"/>
</dbReference>
<evidence type="ECO:0000313" key="2">
    <source>
        <dbReference type="Proteomes" id="UP000191153"/>
    </source>
</evidence>
<dbReference type="PANTHER" id="PTHR36436:SF6">
    <property type="entry name" value="SLL5081 PROTEIN"/>
    <property type="match status" value="1"/>
</dbReference>
<reference evidence="1 2" key="1">
    <citation type="submission" date="2017-02" db="EMBL/GenBank/DDBJ databases">
        <authorList>
            <person name="Peterson S.W."/>
        </authorList>
    </citation>
    <scope>NUCLEOTIDE SEQUENCE [LARGE SCALE GENOMIC DNA]</scope>
    <source>
        <strain evidence="1 2">ATCC 700028</strain>
    </source>
</reference>
<sequence>MDKKINQLIEKYLNKTKKECYSIIPTDEIPSILDDKIGGIPYLPIGETIPLDTKGTQMELLLQIDLSKIQLNNFNGILQIYIEQGLPYPINYKIKLYKGNLPYQENL</sequence>
<dbReference type="Pfam" id="PF09234">
    <property type="entry name" value="DUF1963"/>
    <property type="match status" value="1"/>
</dbReference>
<keyword evidence="2" id="KW-1185">Reference proteome</keyword>
<evidence type="ECO:0000313" key="1">
    <source>
        <dbReference type="EMBL" id="SKA12038.1"/>
    </source>
</evidence>
<dbReference type="InterPro" id="IPR035948">
    <property type="entry name" value="YwqG-like_sf"/>
</dbReference>
<organism evidence="1 2">
    <name type="scientific">Cetobacterium ceti</name>
    <dbReference type="NCBI Taxonomy" id="180163"/>
    <lineage>
        <taxon>Bacteria</taxon>
        <taxon>Fusobacteriati</taxon>
        <taxon>Fusobacteriota</taxon>
        <taxon>Fusobacteriia</taxon>
        <taxon>Fusobacteriales</taxon>
        <taxon>Fusobacteriaceae</taxon>
        <taxon>Cetobacterium</taxon>
    </lineage>
</organism>
<dbReference type="STRING" id="180163.SAMN02745174_02610"/>
<protein>
    <submittedName>
        <fullName evidence="1">Uncharacterized protein</fullName>
    </submittedName>
</protein>
<dbReference type="OrthoDB" id="57088at2"/>
<dbReference type="PANTHER" id="PTHR36436">
    <property type="entry name" value="SLL5081 PROTEIN"/>
    <property type="match status" value="1"/>
</dbReference>
<name>A0A1T4R8P1_9FUSO</name>